<protein>
    <submittedName>
        <fullName evidence="3">Heptosyltransferase</fullName>
    </submittedName>
</protein>
<dbReference type="GO" id="GO:0008713">
    <property type="term" value="F:ADP-heptose-lipopolysaccharide heptosyltransferase activity"/>
    <property type="evidence" value="ECO:0007669"/>
    <property type="project" value="TreeGrafter"/>
</dbReference>
<accession>A0A0A2M0N8</accession>
<reference evidence="3 4" key="1">
    <citation type="submission" date="2013-09" db="EMBL/GenBank/DDBJ databases">
        <authorList>
            <person name="Zeng Z."/>
            <person name="Chen C."/>
        </authorList>
    </citation>
    <scope>NUCLEOTIDE SEQUENCE [LARGE SCALE GENOMIC DNA]</scope>
    <source>
        <strain evidence="3 4">WB 3.3-2</strain>
    </source>
</reference>
<gene>
    <name evidence="3" type="ORF">Q765_14510</name>
</gene>
<dbReference type="GO" id="GO:0009244">
    <property type="term" value="P:lipopolysaccharide core region biosynthetic process"/>
    <property type="evidence" value="ECO:0007669"/>
    <property type="project" value="TreeGrafter"/>
</dbReference>
<dbReference type="PANTHER" id="PTHR30160:SF22">
    <property type="entry name" value="LIPOPOLYSACCHARIDE CORE BIOSYNTHESIS PROTEIN"/>
    <property type="match status" value="1"/>
</dbReference>
<dbReference type="InterPro" id="IPR051199">
    <property type="entry name" value="LPS_LOS_Heptosyltrfase"/>
</dbReference>
<dbReference type="PANTHER" id="PTHR30160">
    <property type="entry name" value="TETRAACYLDISACCHARIDE 4'-KINASE-RELATED"/>
    <property type="match status" value="1"/>
</dbReference>
<dbReference type="Pfam" id="PF01075">
    <property type="entry name" value="Glyco_transf_9"/>
    <property type="match status" value="1"/>
</dbReference>
<dbReference type="Proteomes" id="UP000030152">
    <property type="component" value="Unassembled WGS sequence"/>
</dbReference>
<dbReference type="CDD" id="cd03789">
    <property type="entry name" value="GT9_LPS_heptosyltransferase"/>
    <property type="match status" value="1"/>
</dbReference>
<dbReference type="eggNOG" id="COG0859">
    <property type="taxonomic scope" value="Bacteria"/>
</dbReference>
<keyword evidence="1" id="KW-0328">Glycosyltransferase</keyword>
<comment type="caution">
    <text evidence="3">The sequence shown here is derived from an EMBL/GenBank/DDBJ whole genome shotgun (WGS) entry which is preliminary data.</text>
</comment>
<proteinExistence type="predicted"/>
<organism evidence="3 4">
    <name type="scientific">Flavobacterium rivuli WB 3.3-2 = DSM 21788</name>
    <dbReference type="NCBI Taxonomy" id="1121895"/>
    <lineage>
        <taxon>Bacteria</taxon>
        <taxon>Pseudomonadati</taxon>
        <taxon>Bacteroidota</taxon>
        <taxon>Flavobacteriia</taxon>
        <taxon>Flavobacteriales</taxon>
        <taxon>Flavobacteriaceae</taxon>
        <taxon>Flavobacterium</taxon>
    </lineage>
</organism>
<keyword evidence="2 3" id="KW-0808">Transferase</keyword>
<keyword evidence="4" id="KW-1185">Reference proteome</keyword>
<dbReference type="Gene3D" id="3.40.50.2000">
    <property type="entry name" value="Glycogen Phosphorylase B"/>
    <property type="match status" value="2"/>
</dbReference>
<dbReference type="InterPro" id="IPR002201">
    <property type="entry name" value="Glyco_trans_9"/>
</dbReference>
<dbReference type="EMBL" id="JRLX01000016">
    <property type="protein sequence ID" value="KGO85834.1"/>
    <property type="molecule type" value="Genomic_DNA"/>
</dbReference>
<dbReference type="STRING" id="1121895.GCA_000378485_03780"/>
<evidence type="ECO:0000313" key="3">
    <source>
        <dbReference type="EMBL" id="KGO85834.1"/>
    </source>
</evidence>
<sequence>MGDVAMTVPVIRALVQQYPDVKVTVASRGSYRAFFENIPNVNFYETDFERFHKGFFGLWKLFKELRNLHIYAVADLHNVMRSKVITKLFAFKGKKTATTDKLRKERAQLTALKNKVFKPLPQVTLRHADVLAQLGFPIDLDNVNFPPVQVLSDDVIAVTGTKTGRWIGIAPFAQHKGKVYPKDLMVEVINKLANTPDTKVFLFGGGRAESKILKEYANGHPDIIVIAGGLFILRQELKLISNLDVMISMDSANAHMAAMQGVKVITLWGATHPYAGFGPFKQPLSNALVSDRDKYPMLPTSIYGNKVVPGYEDAMRTITPAAVIARVNEVLSK</sequence>
<name>A0A0A2M0N8_9FLAO</name>
<dbReference type="SUPFAM" id="SSF53756">
    <property type="entry name" value="UDP-Glycosyltransferase/glycogen phosphorylase"/>
    <property type="match status" value="1"/>
</dbReference>
<dbReference type="OrthoDB" id="9768048at2"/>
<evidence type="ECO:0000256" key="1">
    <source>
        <dbReference type="ARBA" id="ARBA00022676"/>
    </source>
</evidence>
<evidence type="ECO:0000313" key="4">
    <source>
        <dbReference type="Proteomes" id="UP000030152"/>
    </source>
</evidence>
<dbReference type="AlphaFoldDB" id="A0A0A2M0N8"/>
<evidence type="ECO:0000256" key="2">
    <source>
        <dbReference type="ARBA" id="ARBA00022679"/>
    </source>
</evidence>
<dbReference type="GO" id="GO:0005829">
    <property type="term" value="C:cytosol"/>
    <property type="evidence" value="ECO:0007669"/>
    <property type="project" value="TreeGrafter"/>
</dbReference>